<dbReference type="InterPro" id="IPR022765">
    <property type="entry name" value="Dna2/Cas4_DUF83"/>
</dbReference>
<dbReference type="Pfam" id="PF01930">
    <property type="entry name" value="Cas_Cas4"/>
    <property type="match status" value="1"/>
</dbReference>
<dbReference type="Proteomes" id="UP000254572">
    <property type="component" value="Unassembled WGS sequence"/>
</dbReference>
<keyword evidence="3" id="KW-1185">Reference proteome</keyword>
<evidence type="ECO:0000313" key="2">
    <source>
        <dbReference type="EMBL" id="SUY08078.1"/>
    </source>
</evidence>
<organism evidence="2 3">
    <name type="scientific">Cardiobacterium valvarum</name>
    <dbReference type="NCBI Taxonomy" id="194702"/>
    <lineage>
        <taxon>Bacteria</taxon>
        <taxon>Pseudomonadati</taxon>
        <taxon>Pseudomonadota</taxon>
        <taxon>Gammaproteobacteria</taxon>
        <taxon>Cardiobacteriales</taxon>
        <taxon>Cardiobacteriaceae</taxon>
        <taxon>Cardiobacterium</taxon>
    </lineage>
</organism>
<dbReference type="EMBL" id="UFUW01000002">
    <property type="protein sequence ID" value="SUY08078.1"/>
    <property type="molecule type" value="Genomic_DNA"/>
</dbReference>
<protein>
    <submittedName>
        <fullName evidence="2">CRISPR-associated protein Cas4</fullName>
    </submittedName>
</protein>
<gene>
    <name evidence="2" type="ORF">NCTC13294_02701</name>
</gene>
<sequence>MYAAWQNINKGKRPCPKLKGKIRNEYLISLSALQHYAFCPRQCALIHSEQMWVENLLTAQGRALHERVDSGEPETRKGVRFERTVHVSAEKLGISGILDLVEVETKTGRLKTVEYNAASPNRPMRNPALPRHCVWRNDGANR</sequence>
<dbReference type="InterPro" id="IPR011604">
    <property type="entry name" value="PDDEXK-like_dom_sf"/>
</dbReference>
<evidence type="ECO:0000313" key="3">
    <source>
        <dbReference type="Proteomes" id="UP000254572"/>
    </source>
</evidence>
<reference evidence="2 3" key="1">
    <citation type="submission" date="2018-06" db="EMBL/GenBank/DDBJ databases">
        <authorList>
            <consortium name="Pathogen Informatics"/>
            <person name="Doyle S."/>
        </authorList>
    </citation>
    <scope>NUCLEOTIDE SEQUENCE [LARGE SCALE GENOMIC DNA]</scope>
    <source>
        <strain evidence="2 3">NCTC13294</strain>
    </source>
</reference>
<evidence type="ECO:0000259" key="1">
    <source>
        <dbReference type="Pfam" id="PF01930"/>
    </source>
</evidence>
<dbReference type="AlphaFoldDB" id="A0A381I3J0"/>
<proteinExistence type="predicted"/>
<feature type="domain" description="DUF83" evidence="1">
    <location>
        <begin position="31"/>
        <end position="103"/>
    </location>
</feature>
<dbReference type="Gene3D" id="3.90.320.10">
    <property type="match status" value="1"/>
</dbReference>
<name>A0A381I3J0_9GAMM</name>
<accession>A0A381I3J0</accession>